<accession>A0ABD5V9R2</accession>
<dbReference type="Proteomes" id="UP001596395">
    <property type="component" value="Unassembled WGS sequence"/>
</dbReference>
<dbReference type="RefSeq" id="WP_336349018.1">
    <property type="nucleotide sequence ID" value="NZ_JAZAQL010000001.1"/>
</dbReference>
<keyword evidence="3" id="KW-1185">Reference proteome</keyword>
<reference evidence="2 3" key="1">
    <citation type="journal article" date="2019" name="Int. J. Syst. Evol. Microbiol.">
        <title>The Global Catalogue of Microorganisms (GCM) 10K type strain sequencing project: providing services to taxonomists for standard genome sequencing and annotation.</title>
        <authorList>
            <consortium name="The Broad Institute Genomics Platform"/>
            <consortium name="The Broad Institute Genome Sequencing Center for Infectious Disease"/>
            <person name="Wu L."/>
            <person name="Ma J."/>
        </authorList>
    </citation>
    <scope>NUCLEOTIDE SEQUENCE [LARGE SCALE GENOMIC DNA]</scope>
    <source>
        <strain evidence="2 3">GX26</strain>
    </source>
</reference>
<keyword evidence="1" id="KW-0472">Membrane</keyword>
<feature type="transmembrane region" description="Helical" evidence="1">
    <location>
        <begin position="43"/>
        <end position="61"/>
    </location>
</feature>
<comment type="caution">
    <text evidence="2">The sequence shown here is derived from an EMBL/GenBank/DDBJ whole genome shotgun (WGS) entry which is preliminary data.</text>
</comment>
<evidence type="ECO:0000313" key="3">
    <source>
        <dbReference type="Proteomes" id="UP001596395"/>
    </source>
</evidence>
<evidence type="ECO:0000313" key="2">
    <source>
        <dbReference type="EMBL" id="MFC6952020.1"/>
    </source>
</evidence>
<keyword evidence="1" id="KW-0812">Transmembrane</keyword>
<keyword evidence="1" id="KW-1133">Transmembrane helix</keyword>
<organism evidence="2 3">
    <name type="scientific">Halorubellus litoreus</name>
    <dbReference type="NCBI Taxonomy" id="755308"/>
    <lineage>
        <taxon>Archaea</taxon>
        <taxon>Methanobacteriati</taxon>
        <taxon>Methanobacteriota</taxon>
        <taxon>Stenosarchaea group</taxon>
        <taxon>Halobacteria</taxon>
        <taxon>Halobacteriales</taxon>
        <taxon>Halorubellaceae</taxon>
        <taxon>Halorubellus</taxon>
    </lineage>
</organism>
<sequence length="74" mass="7640">MVAVRVRVVGATAMALAGAVLVQQSFEHALCIAAGCSPNLLFALPGVALAAAATLLAYRAWRLRDESSAQATTR</sequence>
<dbReference type="EMBL" id="JBHSXN010000001">
    <property type="protein sequence ID" value="MFC6952020.1"/>
    <property type="molecule type" value="Genomic_DNA"/>
</dbReference>
<dbReference type="AlphaFoldDB" id="A0ABD5V9R2"/>
<gene>
    <name evidence="2" type="ORF">ACFQGB_04010</name>
</gene>
<evidence type="ECO:0008006" key="4">
    <source>
        <dbReference type="Google" id="ProtNLM"/>
    </source>
</evidence>
<proteinExistence type="predicted"/>
<evidence type="ECO:0000256" key="1">
    <source>
        <dbReference type="SAM" id="Phobius"/>
    </source>
</evidence>
<protein>
    <recommendedName>
        <fullName evidence="4">PEP-CTERM protein-sorting domain-containing protein</fullName>
    </recommendedName>
</protein>
<name>A0ABD5V9R2_9EURY</name>